<keyword evidence="2" id="KW-1185">Reference proteome</keyword>
<organism evidence="1 2">
    <name type="scientific">Nocardia colli</name>
    <dbReference type="NCBI Taxonomy" id="2545717"/>
    <lineage>
        <taxon>Bacteria</taxon>
        <taxon>Bacillati</taxon>
        <taxon>Actinomycetota</taxon>
        <taxon>Actinomycetes</taxon>
        <taxon>Mycobacteriales</taxon>
        <taxon>Nocardiaceae</taxon>
        <taxon>Nocardia</taxon>
    </lineage>
</organism>
<protein>
    <submittedName>
        <fullName evidence="1">Uncharacterized protein</fullName>
    </submittedName>
</protein>
<dbReference type="NCBIfam" id="NF041638">
    <property type="entry name" value="QRL_CxxC_CxxC"/>
    <property type="match status" value="1"/>
</dbReference>
<reference evidence="1 2" key="1">
    <citation type="submission" date="2019-09" db="EMBL/GenBank/DDBJ databases">
        <authorList>
            <person name="Wang X."/>
        </authorList>
    </citation>
    <scope>NUCLEOTIDE SEQUENCE [LARGE SCALE GENOMIC DNA]</scope>
    <source>
        <strain evidence="1 2">CICC 11023</strain>
    </source>
</reference>
<dbReference type="InterPro" id="IPR048142">
    <property type="entry name" value="QRL_CxxC_CxxC"/>
</dbReference>
<comment type="caution">
    <text evidence="1">The sequence shown here is derived from an EMBL/GenBank/DDBJ whole genome shotgun (WGS) entry which is preliminary data.</text>
</comment>
<evidence type="ECO:0000313" key="1">
    <source>
        <dbReference type="EMBL" id="KAA8884260.1"/>
    </source>
</evidence>
<dbReference type="OrthoDB" id="4553528at2"/>
<dbReference type="EMBL" id="VXLC01000021">
    <property type="protein sequence ID" value="KAA8884260.1"/>
    <property type="molecule type" value="Genomic_DNA"/>
</dbReference>
<dbReference type="Proteomes" id="UP000323876">
    <property type="component" value="Unassembled WGS sequence"/>
</dbReference>
<sequence length="131" mass="14843">MSRFLDPDGERHGLPTWPWGLAPQHLRTRRQLAREGQRPGGEYEAQVLRARGGSRGPLKAYLYDADSAVPKRVPTDAQLEALQLARWERSATACERRGIDAADMREVIEQARADITARRSVKRGVGRERNR</sequence>
<proteinExistence type="predicted"/>
<dbReference type="RefSeq" id="WP_150406239.1">
    <property type="nucleotide sequence ID" value="NZ_VXLC01000021.1"/>
</dbReference>
<dbReference type="AlphaFoldDB" id="A0A5N0E6E6"/>
<gene>
    <name evidence="1" type="ORF">F3087_34110</name>
</gene>
<accession>A0A5N0E6E6</accession>
<name>A0A5N0E6E6_9NOCA</name>
<evidence type="ECO:0000313" key="2">
    <source>
        <dbReference type="Proteomes" id="UP000323876"/>
    </source>
</evidence>